<name>A0A7K0D6J3_9NOCA</name>
<dbReference type="OrthoDB" id="3289889at2"/>
<dbReference type="EMBL" id="WEGK01000009">
    <property type="protein sequence ID" value="MQY21338.1"/>
    <property type="molecule type" value="Genomic_DNA"/>
</dbReference>
<dbReference type="InterPro" id="IPR051599">
    <property type="entry name" value="Cell_Envelope_Assoc"/>
</dbReference>
<evidence type="ECO:0000259" key="2">
    <source>
        <dbReference type="Pfam" id="PF02698"/>
    </source>
</evidence>
<proteinExistence type="predicted"/>
<feature type="domain" description="DUF218" evidence="2">
    <location>
        <begin position="74"/>
        <end position="195"/>
    </location>
</feature>
<dbReference type="PANTHER" id="PTHR30336:SF4">
    <property type="entry name" value="ENVELOPE BIOGENESIS FACTOR ELYC"/>
    <property type="match status" value="1"/>
</dbReference>
<dbReference type="InterPro" id="IPR003848">
    <property type="entry name" value="DUF218"/>
</dbReference>
<dbReference type="GO" id="GO:0000270">
    <property type="term" value="P:peptidoglycan metabolic process"/>
    <property type="evidence" value="ECO:0007669"/>
    <property type="project" value="TreeGrafter"/>
</dbReference>
<sequence>MLIRFRSSARRTAVAILLTAATSTLGATAGHADAAPIQPNPLADIPAAVLAALHPTAIRLPGLPLTAGYGADTAIVILGYGLQPDGSMRPELIQRLEAGYVQAILAPAAPVIVTGGNPHNGVTEAQAMAGWLVAHGIPADRVHTESRAETTVQNATYSQHVMESIGARSAVVVTSSNHLGRAVGDFVGAGIPVIGTLTPDQAPLRVIPFG</sequence>
<accession>A0A7K0D6J3</accession>
<dbReference type="CDD" id="cd06259">
    <property type="entry name" value="YdcF-like"/>
    <property type="match status" value="1"/>
</dbReference>
<dbReference type="Proteomes" id="UP000438448">
    <property type="component" value="Unassembled WGS sequence"/>
</dbReference>
<feature type="chain" id="PRO_5029461405" description="DUF218 domain-containing protein" evidence="1">
    <location>
        <begin position="35"/>
        <end position="210"/>
    </location>
</feature>
<evidence type="ECO:0000313" key="4">
    <source>
        <dbReference type="Proteomes" id="UP000438448"/>
    </source>
</evidence>
<evidence type="ECO:0000256" key="1">
    <source>
        <dbReference type="SAM" id="SignalP"/>
    </source>
</evidence>
<reference evidence="3 4" key="1">
    <citation type="submission" date="2019-10" db="EMBL/GenBank/DDBJ databases">
        <title>Nocardia macrotermitis sp. nov. and Nocardia aurantia sp. nov., isolated from the gut of fungus growing-termite Macrotermes natalensis.</title>
        <authorList>
            <person name="Benndorf R."/>
            <person name="Schwitalla J."/>
            <person name="Martin K."/>
            <person name="De Beer W."/>
            <person name="Kaster A.-K."/>
            <person name="Vollmers J."/>
            <person name="Poulsen M."/>
            <person name="Beemelmanns C."/>
        </authorList>
    </citation>
    <scope>NUCLEOTIDE SEQUENCE [LARGE SCALE GENOMIC DNA]</scope>
    <source>
        <strain evidence="3 4">RB20</strain>
    </source>
</reference>
<dbReference type="InterPro" id="IPR014729">
    <property type="entry name" value="Rossmann-like_a/b/a_fold"/>
</dbReference>
<keyword evidence="4" id="KW-1185">Reference proteome</keyword>
<evidence type="ECO:0000313" key="3">
    <source>
        <dbReference type="EMBL" id="MQY21338.1"/>
    </source>
</evidence>
<comment type="caution">
    <text evidence="3">The sequence shown here is derived from an EMBL/GenBank/DDBJ whole genome shotgun (WGS) entry which is preliminary data.</text>
</comment>
<feature type="signal peptide" evidence="1">
    <location>
        <begin position="1"/>
        <end position="34"/>
    </location>
</feature>
<protein>
    <recommendedName>
        <fullName evidence="2">DUF218 domain-containing protein</fullName>
    </recommendedName>
</protein>
<dbReference type="Gene3D" id="3.40.50.620">
    <property type="entry name" value="HUPs"/>
    <property type="match status" value="1"/>
</dbReference>
<gene>
    <name evidence="3" type="ORF">NRB20_44480</name>
</gene>
<organism evidence="3 4">
    <name type="scientific">Nocardia macrotermitis</name>
    <dbReference type="NCBI Taxonomy" id="2585198"/>
    <lineage>
        <taxon>Bacteria</taxon>
        <taxon>Bacillati</taxon>
        <taxon>Actinomycetota</taxon>
        <taxon>Actinomycetes</taxon>
        <taxon>Mycobacteriales</taxon>
        <taxon>Nocardiaceae</taxon>
        <taxon>Nocardia</taxon>
    </lineage>
</organism>
<dbReference type="PANTHER" id="PTHR30336">
    <property type="entry name" value="INNER MEMBRANE PROTEIN, PROBABLE PERMEASE"/>
    <property type="match status" value="1"/>
</dbReference>
<dbReference type="AlphaFoldDB" id="A0A7K0D6J3"/>
<dbReference type="Pfam" id="PF02698">
    <property type="entry name" value="DUF218"/>
    <property type="match status" value="1"/>
</dbReference>
<dbReference type="GO" id="GO:0043164">
    <property type="term" value="P:Gram-negative-bacterium-type cell wall biogenesis"/>
    <property type="evidence" value="ECO:0007669"/>
    <property type="project" value="TreeGrafter"/>
</dbReference>
<dbReference type="RefSeq" id="WP_153411988.1">
    <property type="nucleotide sequence ID" value="NZ_WEGK01000009.1"/>
</dbReference>
<dbReference type="GO" id="GO:0005886">
    <property type="term" value="C:plasma membrane"/>
    <property type="evidence" value="ECO:0007669"/>
    <property type="project" value="TreeGrafter"/>
</dbReference>
<keyword evidence="1" id="KW-0732">Signal</keyword>